<keyword evidence="5" id="KW-0472">Membrane</keyword>
<comment type="caution">
    <text evidence="6">The sequence shown here is derived from an EMBL/GenBank/DDBJ whole genome shotgun (WGS) entry which is preliminary data.</text>
</comment>
<evidence type="ECO:0000313" key="6">
    <source>
        <dbReference type="EMBL" id="KAF4398658.1"/>
    </source>
</evidence>
<evidence type="ECO:0000313" key="7">
    <source>
        <dbReference type="Proteomes" id="UP000583929"/>
    </source>
</evidence>
<dbReference type="PANTHER" id="PTHR30509">
    <property type="entry name" value="P-HYDROXYBENZOIC ACID EFFLUX PUMP SUBUNIT-RELATED"/>
    <property type="match status" value="1"/>
</dbReference>
<keyword evidence="2" id="KW-1003">Cell membrane</keyword>
<sequence length="256" mass="29362">MELFMREMEIAFSYGTNFSVGIVDEEFKQFLENLKAQICLKLEHAKCLLAFDAATTPVGKATLIDAMRSIYGILRLFLFQRFLDVKFLALLPWIVFTSFLIHNKTYGQAGAYSVATGVLLFLGRKDYGAPVMFEIARVTEATIRIICLIIVELLFSPSRAETLAKLEILKIIQLFGSYIERIANFPQWKNTLASSRVLKERQHQLKCHVEKLEKFIVEPKMVPNFRFVPFNGATYHKLLGSFSTLVNILQFVIYKI</sequence>
<keyword evidence="3" id="KW-0812">Transmembrane</keyword>
<dbReference type="GO" id="GO:0005886">
    <property type="term" value="C:plasma membrane"/>
    <property type="evidence" value="ECO:0007669"/>
    <property type="project" value="UniProtKB-SubCell"/>
</dbReference>
<evidence type="ECO:0000256" key="5">
    <source>
        <dbReference type="ARBA" id="ARBA00023136"/>
    </source>
</evidence>
<keyword evidence="7" id="KW-1185">Reference proteome</keyword>
<evidence type="ECO:0000256" key="1">
    <source>
        <dbReference type="ARBA" id="ARBA00004651"/>
    </source>
</evidence>
<proteinExistence type="predicted"/>
<dbReference type="EMBL" id="JAATIQ010000024">
    <property type="protein sequence ID" value="KAF4398658.1"/>
    <property type="molecule type" value="Genomic_DNA"/>
</dbReference>
<organism evidence="6 7">
    <name type="scientific">Cannabis sativa</name>
    <name type="common">Hemp</name>
    <name type="synonym">Marijuana</name>
    <dbReference type="NCBI Taxonomy" id="3483"/>
    <lineage>
        <taxon>Eukaryota</taxon>
        <taxon>Viridiplantae</taxon>
        <taxon>Streptophyta</taxon>
        <taxon>Embryophyta</taxon>
        <taxon>Tracheophyta</taxon>
        <taxon>Spermatophyta</taxon>
        <taxon>Magnoliopsida</taxon>
        <taxon>eudicotyledons</taxon>
        <taxon>Gunneridae</taxon>
        <taxon>Pentapetalae</taxon>
        <taxon>rosids</taxon>
        <taxon>fabids</taxon>
        <taxon>Rosales</taxon>
        <taxon>Cannabaceae</taxon>
        <taxon>Cannabis</taxon>
    </lineage>
</organism>
<dbReference type="AlphaFoldDB" id="A0A7J6HVB6"/>
<accession>A0A7J6HVB6</accession>
<reference evidence="6 7" key="1">
    <citation type="journal article" date="2020" name="bioRxiv">
        <title>Sequence and annotation of 42 cannabis genomes reveals extensive copy number variation in cannabinoid synthesis and pathogen resistance genes.</title>
        <authorList>
            <person name="Mckernan K.J."/>
            <person name="Helbert Y."/>
            <person name="Kane L.T."/>
            <person name="Ebling H."/>
            <person name="Zhang L."/>
            <person name="Liu B."/>
            <person name="Eaton Z."/>
            <person name="Mclaughlin S."/>
            <person name="Kingan S."/>
            <person name="Baybayan P."/>
            <person name="Concepcion G."/>
            <person name="Jordan M."/>
            <person name="Riva A."/>
            <person name="Barbazuk W."/>
            <person name="Harkins T."/>
        </authorList>
    </citation>
    <scope>NUCLEOTIDE SEQUENCE [LARGE SCALE GENOMIC DNA]</scope>
    <source>
        <strain evidence="7">cv. Jamaican Lion 4</strain>
        <tissue evidence="6">Leaf</tissue>
    </source>
</reference>
<gene>
    <name evidence="6" type="ORF">G4B88_017084</name>
</gene>
<keyword evidence="4" id="KW-1133">Transmembrane helix</keyword>
<evidence type="ECO:0000256" key="4">
    <source>
        <dbReference type="ARBA" id="ARBA00022989"/>
    </source>
</evidence>
<dbReference type="Proteomes" id="UP000583929">
    <property type="component" value="Unassembled WGS sequence"/>
</dbReference>
<name>A0A7J6HVB6_CANSA</name>
<dbReference type="PANTHER" id="PTHR30509:SF34">
    <property type="entry name" value="F3L24.34 PROTEIN"/>
    <property type="match status" value="1"/>
</dbReference>
<evidence type="ECO:0000256" key="3">
    <source>
        <dbReference type="ARBA" id="ARBA00022692"/>
    </source>
</evidence>
<protein>
    <submittedName>
        <fullName evidence="6">Uncharacterized protein</fullName>
    </submittedName>
</protein>
<comment type="subcellular location">
    <subcellularLocation>
        <location evidence="1">Cell membrane</location>
        <topology evidence="1">Multi-pass membrane protein</topology>
    </subcellularLocation>
</comment>
<evidence type="ECO:0000256" key="2">
    <source>
        <dbReference type="ARBA" id="ARBA00022475"/>
    </source>
</evidence>